<name>A0A2M6WT03_9BACT</name>
<comment type="caution">
    <text evidence="1">The sequence shown here is derived from an EMBL/GenBank/DDBJ whole genome shotgun (WGS) entry which is preliminary data.</text>
</comment>
<protein>
    <recommendedName>
        <fullName evidence="3">RXLR phytopathogen effector protein WY-domain domain-containing protein</fullName>
    </recommendedName>
</protein>
<sequence>MTTQTFIKKRPYLCWYVKDLSKLSDKSVLEHTLNYGTMSDVQSLIKLLGMNKSSKLFASLAKAKRQNLRPQTKNYFKLYFAQYDKRSK</sequence>
<organism evidence="1 2">
    <name type="scientific">Candidatus Falkowbacteria bacterium CG10_big_fil_rev_8_21_14_0_10_37_14</name>
    <dbReference type="NCBI Taxonomy" id="1974561"/>
    <lineage>
        <taxon>Bacteria</taxon>
        <taxon>Candidatus Falkowiibacteriota</taxon>
    </lineage>
</organism>
<evidence type="ECO:0008006" key="3">
    <source>
        <dbReference type="Google" id="ProtNLM"/>
    </source>
</evidence>
<dbReference type="Proteomes" id="UP000228533">
    <property type="component" value="Unassembled WGS sequence"/>
</dbReference>
<dbReference type="EMBL" id="PFAM01000017">
    <property type="protein sequence ID" value="PIT95939.1"/>
    <property type="molecule type" value="Genomic_DNA"/>
</dbReference>
<dbReference type="AlphaFoldDB" id="A0A2M6WT03"/>
<reference evidence="2" key="1">
    <citation type="submission" date="2017-09" db="EMBL/GenBank/DDBJ databases">
        <title>Depth-based differentiation of microbial function through sediment-hosted aquifers and enrichment of novel symbionts in the deep terrestrial subsurface.</title>
        <authorList>
            <person name="Probst A.J."/>
            <person name="Ladd B."/>
            <person name="Jarett J.K."/>
            <person name="Geller-Mcgrath D.E."/>
            <person name="Sieber C.M.K."/>
            <person name="Emerson J.B."/>
            <person name="Anantharaman K."/>
            <person name="Thomas B.C."/>
            <person name="Malmstrom R."/>
            <person name="Stieglmeier M."/>
            <person name="Klingl A."/>
            <person name="Woyke T."/>
            <person name="Ryan C.M."/>
            <person name="Banfield J.F."/>
        </authorList>
    </citation>
    <scope>NUCLEOTIDE SEQUENCE [LARGE SCALE GENOMIC DNA]</scope>
</reference>
<accession>A0A2M6WT03</accession>
<proteinExistence type="predicted"/>
<gene>
    <name evidence="1" type="ORF">COT94_03055</name>
</gene>
<evidence type="ECO:0000313" key="1">
    <source>
        <dbReference type="EMBL" id="PIT95939.1"/>
    </source>
</evidence>
<evidence type="ECO:0000313" key="2">
    <source>
        <dbReference type="Proteomes" id="UP000228533"/>
    </source>
</evidence>